<evidence type="ECO:0000256" key="3">
    <source>
        <dbReference type="ARBA" id="ARBA00005097"/>
    </source>
</evidence>
<feature type="binding site" evidence="15">
    <location>
        <position position="103"/>
    </location>
    <ligand>
        <name>phosphate</name>
        <dbReference type="ChEBI" id="CHEBI:43474"/>
    </ligand>
</feature>
<comment type="catalytic activity">
    <reaction evidence="14 15">
        <text>L-aspartate 4-semialdehyde + phosphate + NADP(+) = 4-phospho-L-aspartate + NADPH + H(+)</text>
        <dbReference type="Rhea" id="RHEA:24284"/>
        <dbReference type="ChEBI" id="CHEBI:15378"/>
        <dbReference type="ChEBI" id="CHEBI:43474"/>
        <dbReference type="ChEBI" id="CHEBI:57535"/>
        <dbReference type="ChEBI" id="CHEBI:57783"/>
        <dbReference type="ChEBI" id="CHEBI:58349"/>
        <dbReference type="ChEBI" id="CHEBI:537519"/>
        <dbReference type="EC" id="1.2.1.11"/>
    </reaction>
</comment>
<feature type="binding site" evidence="15">
    <location>
        <position position="160"/>
    </location>
    <ligand>
        <name>substrate</name>
    </ligand>
</feature>
<evidence type="ECO:0000256" key="15">
    <source>
        <dbReference type="HAMAP-Rule" id="MF_02121"/>
    </source>
</evidence>
<dbReference type="Pfam" id="PF01118">
    <property type="entry name" value="Semialdhyde_dh"/>
    <property type="match status" value="1"/>
</dbReference>
<sequence length="348" mass="36190">MKIGIVGATGQVGGVVREILAQRAGLPGGVGPVEQLRLFASARSAGRTLPWQGTEITVEDAATADYTGLDIVIFSAGGSTSKELAPKAAAAGAVVIDNSSAWRRDPEVPLVVSEVNPQAIADRPKGIVANPNCTTMAAMPVLRPLHDEAGLAALVVSTYQAVSGSGVAGVAELQEQAAKVVDGAAALAHDGSSVEFPEPKVYRRPIAFNVVPLAGSIVEDGSNETDEEQKLRHESRKILGIPELKVAGTCVRVPVFSGHSLQINARFERPISPERAVELLTGAPGVELSEIPTPLQAAGQDPSYVGRIRVDETVENGLSLFVSNDNLRKGAALNAVQLAELVAAELRG</sequence>
<dbReference type="PIRSF" id="PIRSF000148">
    <property type="entry name" value="ASA_dh"/>
    <property type="match status" value="1"/>
</dbReference>
<dbReference type="Gene3D" id="3.30.360.10">
    <property type="entry name" value="Dihydrodipicolinate Reductase, domain 2"/>
    <property type="match status" value="1"/>
</dbReference>
<name>A0ABZ1U6A6_9ACTN</name>
<evidence type="ECO:0000256" key="7">
    <source>
        <dbReference type="ARBA" id="ARBA00022605"/>
    </source>
</evidence>
<feature type="active site" description="Proton acceptor" evidence="15">
    <location>
        <position position="259"/>
    </location>
</feature>
<feature type="binding site" evidence="15">
    <location>
        <begin position="163"/>
        <end position="164"/>
    </location>
    <ligand>
        <name>NADP(+)</name>
        <dbReference type="ChEBI" id="CHEBI:58349"/>
    </ligand>
</feature>
<dbReference type="InterPro" id="IPR000319">
    <property type="entry name" value="Asp-semialdehyde_DH_CS"/>
</dbReference>
<evidence type="ECO:0000256" key="2">
    <source>
        <dbReference type="ARBA" id="ARBA00005076"/>
    </source>
</evidence>
<dbReference type="SMART" id="SM00859">
    <property type="entry name" value="Semialdhyde_dh"/>
    <property type="match status" value="1"/>
</dbReference>
<dbReference type="PANTHER" id="PTHR46278">
    <property type="entry name" value="DEHYDROGENASE, PUTATIVE-RELATED"/>
    <property type="match status" value="1"/>
</dbReference>
<dbReference type="CDD" id="cd18131">
    <property type="entry name" value="ASADH_C_bac_euk_like"/>
    <property type="match status" value="1"/>
</dbReference>
<evidence type="ECO:0000256" key="1">
    <source>
        <dbReference type="ARBA" id="ARBA00005021"/>
    </source>
</evidence>
<evidence type="ECO:0000256" key="8">
    <source>
        <dbReference type="ARBA" id="ARBA00022697"/>
    </source>
</evidence>
<dbReference type="Gene3D" id="3.40.50.720">
    <property type="entry name" value="NAD(P)-binding Rossmann-like Domain"/>
    <property type="match status" value="1"/>
</dbReference>
<keyword evidence="9 15" id="KW-0521">NADP</keyword>
<dbReference type="NCBIfam" id="NF011456">
    <property type="entry name" value="PRK14874.1"/>
    <property type="match status" value="1"/>
</dbReference>
<dbReference type="RefSeq" id="WP_328957202.1">
    <property type="nucleotide sequence ID" value="NZ_CP108110.1"/>
</dbReference>
<keyword evidence="11 15" id="KW-0560">Oxidoreductase</keyword>
<dbReference type="InterPro" id="IPR000534">
    <property type="entry name" value="Semialdehyde_DH_NAD-bd"/>
</dbReference>
<dbReference type="EMBL" id="CP108110">
    <property type="protein sequence ID" value="WUQ86603.1"/>
    <property type="molecule type" value="Genomic_DNA"/>
</dbReference>
<evidence type="ECO:0000313" key="18">
    <source>
        <dbReference type="Proteomes" id="UP001432222"/>
    </source>
</evidence>
<evidence type="ECO:0000256" key="13">
    <source>
        <dbReference type="ARBA" id="ARBA00023167"/>
    </source>
</evidence>
<dbReference type="InterPro" id="IPR005986">
    <property type="entry name" value="Asp_semialdehyde_DH_beta"/>
</dbReference>
<keyword evidence="12 15" id="KW-0457">Lysine biosynthesis</keyword>
<evidence type="ECO:0000256" key="12">
    <source>
        <dbReference type="ARBA" id="ARBA00023154"/>
    </source>
</evidence>
<dbReference type="SUPFAM" id="SSF55347">
    <property type="entry name" value="Glyceraldehyde-3-phosphate dehydrogenase-like, C-terminal domain"/>
    <property type="match status" value="1"/>
</dbReference>
<keyword evidence="18" id="KW-1185">Reference proteome</keyword>
<protein>
    <recommendedName>
        <fullName evidence="6 15">Aspartate-semialdehyde dehydrogenase</fullName>
        <shortName evidence="15">ASA dehydrogenase</shortName>
        <shortName evidence="15">ASADH</shortName>
        <ecNumber evidence="6 15">1.2.1.11</ecNumber>
    </recommendedName>
    <alternativeName>
        <fullName evidence="15">Aspartate-beta-semialdehyde dehydrogenase</fullName>
    </alternativeName>
</protein>
<proteinExistence type="inferred from homology"/>
<comment type="pathway">
    <text evidence="1 15">Amino-acid biosynthesis; L-methionine biosynthesis via de novo pathway; L-homoserine from L-aspartate: step 2/3.</text>
</comment>
<feature type="binding site" evidence="15">
    <location>
        <begin position="9"/>
        <end position="12"/>
    </location>
    <ligand>
        <name>NADP(+)</name>
        <dbReference type="ChEBI" id="CHEBI:58349"/>
    </ligand>
</feature>
<keyword evidence="10 15" id="KW-0220">Diaminopimelate biosynthesis</keyword>
<dbReference type="CDD" id="cd02316">
    <property type="entry name" value="VcASADH2_like_N"/>
    <property type="match status" value="1"/>
</dbReference>
<dbReference type="EC" id="1.2.1.11" evidence="6 15"/>
<organism evidence="17 18">
    <name type="scientific">Kitasatospora purpeofusca</name>
    <dbReference type="NCBI Taxonomy" id="67352"/>
    <lineage>
        <taxon>Bacteria</taxon>
        <taxon>Bacillati</taxon>
        <taxon>Actinomycetota</taxon>
        <taxon>Actinomycetes</taxon>
        <taxon>Kitasatosporales</taxon>
        <taxon>Streptomycetaceae</taxon>
        <taxon>Kitasatospora</taxon>
    </lineage>
</organism>
<comment type="pathway">
    <text evidence="2 15">Amino-acid biosynthesis; L-lysine biosynthesis via DAP pathway; (S)-tetrahydrodipicolinate from L-aspartate: step 2/4.</text>
</comment>
<feature type="active site" description="Acyl-thioester intermediate" evidence="15">
    <location>
        <position position="133"/>
    </location>
</feature>
<dbReference type="PANTHER" id="PTHR46278:SF2">
    <property type="entry name" value="ASPARTATE-SEMIALDEHYDE DEHYDROGENASE"/>
    <property type="match status" value="1"/>
</dbReference>
<evidence type="ECO:0000256" key="14">
    <source>
        <dbReference type="ARBA" id="ARBA00047891"/>
    </source>
</evidence>
<dbReference type="Proteomes" id="UP001432222">
    <property type="component" value="Chromosome"/>
</dbReference>
<keyword evidence="7 15" id="KW-0028">Amino-acid biosynthesis</keyword>
<comment type="caution">
    <text evidence="15">Lacks conserved residue(s) required for the propagation of feature annotation.</text>
</comment>
<feature type="binding site" evidence="15">
    <location>
        <position position="252"/>
    </location>
    <ligand>
        <name>substrate</name>
    </ligand>
</feature>
<comment type="subunit">
    <text evidence="5 15">Homodimer.</text>
</comment>
<dbReference type="GO" id="GO:0004073">
    <property type="term" value="F:aspartate-semialdehyde dehydrogenase activity"/>
    <property type="evidence" value="ECO:0007669"/>
    <property type="project" value="UniProtKB-EC"/>
</dbReference>
<evidence type="ECO:0000313" key="17">
    <source>
        <dbReference type="EMBL" id="WUQ86603.1"/>
    </source>
</evidence>
<dbReference type="InterPro" id="IPR012080">
    <property type="entry name" value="Asp_semialdehyde_DH"/>
</dbReference>
<dbReference type="NCBIfam" id="TIGR01296">
    <property type="entry name" value="asd_B"/>
    <property type="match status" value="1"/>
</dbReference>
<reference evidence="17" key="1">
    <citation type="submission" date="2022-10" db="EMBL/GenBank/DDBJ databases">
        <title>The complete genomes of actinobacterial strains from the NBC collection.</title>
        <authorList>
            <person name="Joergensen T.S."/>
            <person name="Alvarez Arevalo M."/>
            <person name="Sterndorff E.B."/>
            <person name="Faurdal D."/>
            <person name="Vuksanovic O."/>
            <person name="Mourched A.-S."/>
            <person name="Charusanti P."/>
            <person name="Shaw S."/>
            <person name="Blin K."/>
            <person name="Weber T."/>
        </authorList>
    </citation>
    <scope>NUCLEOTIDE SEQUENCE</scope>
    <source>
        <strain evidence="17">NBC_00222</strain>
    </source>
</reference>
<gene>
    <name evidence="15" type="primary">asd</name>
    <name evidence="17" type="ORF">OHA16_28765</name>
</gene>
<comment type="function">
    <text evidence="15">Catalyzes the NADPH-dependent formation of L-aspartate-semialdehyde (L-ASA) by the reductive dephosphorylation of L-aspartyl-4-phosphate.</text>
</comment>
<comment type="pathway">
    <text evidence="3 15">Amino-acid biosynthesis; L-threonine biosynthesis; L-threonine from L-aspartate: step 2/5.</text>
</comment>
<evidence type="ECO:0000256" key="6">
    <source>
        <dbReference type="ARBA" id="ARBA00013120"/>
    </source>
</evidence>
<comment type="similarity">
    <text evidence="4 15">Belongs to the aspartate-semialdehyde dehydrogenase family.</text>
</comment>
<evidence type="ECO:0000256" key="4">
    <source>
        <dbReference type="ARBA" id="ARBA00010584"/>
    </source>
</evidence>
<evidence type="ECO:0000259" key="16">
    <source>
        <dbReference type="SMART" id="SM00859"/>
    </source>
</evidence>
<feature type="domain" description="Semialdehyde dehydrogenase NAD-binding" evidence="16">
    <location>
        <begin position="2"/>
        <end position="123"/>
    </location>
</feature>
<evidence type="ECO:0000256" key="10">
    <source>
        <dbReference type="ARBA" id="ARBA00022915"/>
    </source>
</evidence>
<feature type="binding site" evidence="15">
    <location>
        <begin position="43"/>
        <end position="44"/>
    </location>
    <ligand>
        <name>NADP(+)</name>
        <dbReference type="ChEBI" id="CHEBI:58349"/>
    </ligand>
</feature>
<evidence type="ECO:0000256" key="9">
    <source>
        <dbReference type="ARBA" id="ARBA00022857"/>
    </source>
</evidence>
<evidence type="ECO:0000256" key="5">
    <source>
        <dbReference type="ARBA" id="ARBA00011738"/>
    </source>
</evidence>
<dbReference type="InterPro" id="IPR036291">
    <property type="entry name" value="NAD(P)-bd_dom_sf"/>
</dbReference>
<dbReference type="InterPro" id="IPR012280">
    <property type="entry name" value="Semialdhyde_DH_dimer_dom"/>
</dbReference>
<dbReference type="PROSITE" id="PS01103">
    <property type="entry name" value="ASD"/>
    <property type="match status" value="1"/>
</dbReference>
<dbReference type="HAMAP" id="MF_02121">
    <property type="entry name" value="ASADH"/>
    <property type="match status" value="1"/>
</dbReference>
<accession>A0ABZ1U6A6</accession>
<feature type="binding site" evidence="15">
    <location>
        <position position="326"/>
    </location>
    <ligand>
        <name>NADP(+)</name>
        <dbReference type="ChEBI" id="CHEBI:58349"/>
    </ligand>
</feature>
<keyword evidence="13 15" id="KW-0486">Methionine biosynthesis</keyword>
<keyword evidence="8 15" id="KW-0791">Threonine biosynthesis</keyword>
<dbReference type="Pfam" id="PF02774">
    <property type="entry name" value="Semialdhyde_dhC"/>
    <property type="match status" value="1"/>
</dbReference>
<evidence type="ECO:0000256" key="11">
    <source>
        <dbReference type="ARBA" id="ARBA00023002"/>
    </source>
</evidence>
<dbReference type="SUPFAM" id="SSF51735">
    <property type="entry name" value="NAD(P)-binding Rossmann-fold domains"/>
    <property type="match status" value="1"/>
</dbReference>